<dbReference type="PROSITE" id="PS00036">
    <property type="entry name" value="BZIP_BASIC"/>
    <property type="match status" value="1"/>
</dbReference>
<dbReference type="AlphaFoldDB" id="A0A9W5YW02"/>
<dbReference type="InterPro" id="IPR046347">
    <property type="entry name" value="bZIP_sf"/>
</dbReference>
<dbReference type="Gene3D" id="1.20.5.170">
    <property type="match status" value="1"/>
</dbReference>
<evidence type="ECO:0000259" key="2">
    <source>
        <dbReference type="PROSITE" id="PS00036"/>
    </source>
</evidence>
<reference evidence="3" key="1">
    <citation type="submission" date="2022-07" db="EMBL/GenBank/DDBJ databases">
        <title>Taxonomy of Aspergillus series Nigri: significant species reduction supported by multi-species coalescent approaches.</title>
        <authorList>
            <person name="Bian C."/>
            <person name="Kusuya Y."/>
            <person name="Sklenar F."/>
            <person name="D'hooge E."/>
            <person name="Yaguchi T."/>
            <person name="Takahashi H."/>
            <person name="Hubka V."/>
        </authorList>
    </citation>
    <scope>NUCLEOTIDE SEQUENCE</scope>
    <source>
        <strain evidence="3">CBS 733.88</strain>
    </source>
</reference>
<name>A0A9W5YW02_9EURO</name>
<proteinExistence type="predicted"/>
<sequence>MHRSSNYSYQQTSSSRSSSHGTSSAFSPNANPNEDWTKISDLAERRRIQNRIAQRNYRKKLKRRLEDLEKRAATASTSPERSHEGSESPKAVVHTVKARTKQARSTKSSADATRHTSAQRGSSYDSHSTQEDRGSMFSQQCTRQLSASPPPVFSYPSYSHLESYGHHSYGQPPSYHSLNHHYNDLPYGEYGTTLPSILPGPILGSGAKKHHSYADDEIVSPFSMSYASMAGIDLSPTPQHLPEHHIPMPPLSSVYSDDHSSPSTPAEPLLGCPLTPKSDPSSPHPYSLF</sequence>
<protein>
    <recommendedName>
        <fullName evidence="2">BZIP domain-containing protein</fullName>
    </recommendedName>
</protein>
<comment type="caution">
    <text evidence="3">The sequence shown here is derived from an EMBL/GenBank/DDBJ whole genome shotgun (WGS) entry which is preliminary data.</text>
</comment>
<dbReference type="CDD" id="cd14688">
    <property type="entry name" value="bZIP_YAP"/>
    <property type="match status" value="1"/>
</dbReference>
<feature type="compositionally biased region" description="Polar residues" evidence="1">
    <location>
        <begin position="105"/>
        <end position="127"/>
    </location>
</feature>
<evidence type="ECO:0000313" key="3">
    <source>
        <dbReference type="EMBL" id="GKZ24570.1"/>
    </source>
</evidence>
<accession>A0A9W5YW02</accession>
<dbReference type="GO" id="GO:0003700">
    <property type="term" value="F:DNA-binding transcription factor activity"/>
    <property type="evidence" value="ECO:0007669"/>
    <property type="project" value="InterPro"/>
</dbReference>
<gene>
    <name evidence="3" type="ORF">AbraCBS73388_011397</name>
</gene>
<feature type="region of interest" description="Disordered" evidence="1">
    <location>
        <begin position="68"/>
        <end position="149"/>
    </location>
</feature>
<dbReference type="EMBL" id="BROQ01000089">
    <property type="protein sequence ID" value="GKZ24570.1"/>
    <property type="molecule type" value="Genomic_DNA"/>
</dbReference>
<dbReference type="InterPro" id="IPR004827">
    <property type="entry name" value="bZIP"/>
</dbReference>
<feature type="region of interest" description="Disordered" evidence="1">
    <location>
        <begin position="235"/>
        <end position="289"/>
    </location>
</feature>
<dbReference type="PANTHER" id="PTHR39607:SF1">
    <property type="entry name" value="B-ZIP TRANSCRIPTION FACTOR (EUROFUNG)"/>
    <property type="match status" value="1"/>
</dbReference>
<feature type="compositionally biased region" description="Low complexity" evidence="1">
    <location>
        <begin position="1"/>
        <end position="27"/>
    </location>
</feature>
<feature type="region of interest" description="Disordered" evidence="1">
    <location>
        <begin position="1"/>
        <end position="38"/>
    </location>
</feature>
<evidence type="ECO:0000256" key="1">
    <source>
        <dbReference type="SAM" id="MobiDB-lite"/>
    </source>
</evidence>
<organism evidence="3 4">
    <name type="scientific">Aspergillus brasiliensis</name>
    <dbReference type="NCBI Taxonomy" id="319629"/>
    <lineage>
        <taxon>Eukaryota</taxon>
        <taxon>Fungi</taxon>
        <taxon>Dikarya</taxon>
        <taxon>Ascomycota</taxon>
        <taxon>Pezizomycotina</taxon>
        <taxon>Eurotiomycetes</taxon>
        <taxon>Eurotiomycetidae</taxon>
        <taxon>Eurotiales</taxon>
        <taxon>Aspergillaceae</taxon>
        <taxon>Aspergillus</taxon>
        <taxon>Aspergillus subgen. Circumdati</taxon>
    </lineage>
</organism>
<dbReference type="Proteomes" id="UP001143548">
    <property type="component" value="Unassembled WGS sequence"/>
</dbReference>
<dbReference type="InterPro" id="IPR052635">
    <property type="entry name" value="Sec_Metab_Biosynth_Reg"/>
</dbReference>
<dbReference type="SUPFAM" id="SSF57959">
    <property type="entry name" value="Leucine zipper domain"/>
    <property type="match status" value="1"/>
</dbReference>
<dbReference type="PANTHER" id="PTHR39607">
    <property type="entry name" value="XANTHOCILLIN BIOSYNTHESIS CLUSTER TRANSCRIPTION FACTOR XANC-RELATED"/>
    <property type="match status" value="1"/>
</dbReference>
<feature type="compositionally biased region" description="Polar residues" evidence="1">
    <location>
        <begin position="136"/>
        <end position="145"/>
    </location>
</feature>
<feature type="domain" description="BZIP" evidence="2">
    <location>
        <begin position="45"/>
        <end position="60"/>
    </location>
</feature>
<evidence type="ECO:0000313" key="4">
    <source>
        <dbReference type="Proteomes" id="UP001143548"/>
    </source>
</evidence>